<dbReference type="Gene3D" id="1.10.530.10">
    <property type="match status" value="1"/>
</dbReference>
<feature type="region of interest" description="Disordered" evidence="1">
    <location>
        <begin position="267"/>
        <end position="287"/>
    </location>
</feature>
<reference evidence="2" key="1">
    <citation type="submission" date="2022-03" db="EMBL/GenBank/DDBJ databases">
        <title>Identification of a novel bacterium isolated from mangrove sediments.</title>
        <authorList>
            <person name="Pan X."/>
        </authorList>
    </citation>
    <scope>NUCLEOTIDE SEQUENCE</scope>
    <source>
        <strain evidence="2">B1949</strain>
    </source>
</reference>
<dbReference type="SUPFAM" id="SSF53955">
    <property type="entry name" value="Lysozyme-like"/>
    <property type="match status" value="1"/>
</dbReference>
<sequence>MSETGPVGSGAAANSAGTQAQAREAIARAASATGVDFQYLMAQARLESGLDPSARAATSSAAGLFQFTNGTWLGTLDRHGANHGLSWVSDMIEGGDVSDAGLRNQILGLRYNADASALMAAELARDNRDELTGVLGREPDASELYLAHFLGASGARDFLAALSANPTQSAAALLPRAASANRSVFYSATGAPRSVGQVMDFVRTRVSSAMGYAGGPAGAAPTIAYDTSGFGGSTLPTASAFLAARATGANAKLGPIASEFQAARQQRASASSAAAPSAASTGASAGGARSMADTLRSAFGASGDALPANVQNAYGKLARFGL</sequence>
<accession>A0ABT0BJE1</accession>
<dbReference type="InterPro" id="IPR023346">
    <property type="entry name" value="Lysozyme-like_dom_sf"/>
</dbReference>
<gene>
    <name evidence="2" type="ORF">MTR62_19925</name>
</gene>
<protein>
    <submittedName>
        <fullName evidence="2">Lytic transglycosylase domain-containing protein</fullName>
    </submittedName>
</protein>
<dbReference type="Proteomes" id="UP001162881">
    <property type="component" value="Unassembled WGS sequence"/>
</dbReference>
<name>A0ABT0BJE1_9SPHN</name>
<evidence type="ECO:0000313" key="2">
    <source>
        <dbReference type="EMBL" id="MCJ2184936.1"/>
    </source>
</evidence>
<comment type="caution">
    <text evidence="2">The sequence shown here is derived from an EMBL/GenBank/DDBJ whole genome shotgun (WGS) entry which is preliminary data.</text>
</comment>
<dbReference type="RefSeq" id="WP_244024228.1">
    <property type="nucleotide sequence ID" value="NZ_JALHLF010000176.1"/>
</dbReference>
<organism evidence="2 3">
    <name type="scientific">Novosphingobium organovorum</name>
    <dbReference type="NCBI Taxonomy" id="2930092"/>
    <lineage>
        <taxon>Bacteria</taxon>
        <taxon>Pseudomonadati</taxon>
        <taxon>Pseudomonadota</taxon>
        <taxon>Alphaproteobacteria</taxon>
        <taxon>Sphingomonadales</taxon>
        <taxon>Sphingomonadaceae</taxon>
        <taxon>Novosphingobium</taxon>
    </lineage>
</organism>
<dbReference type="EMBL" id="JALHLF010000176">
    <property type="protein sequence ID" value="MCJ2184936.1"/>
    <property type="molecule type" value="Genomic_DNA"/>
</dbReference>
<evidence type="ECO:0000256" key="1">
    <source>
        <dbReference type="SAM" id="MobiDB-lite"/>
    </source>
</evidence>
<proteinExistence type="predicted"/>
<keyword evidence="3" id="KW-1185">Reference proteome</keyword>
<evidence type="ECO:0000313" key="3">
    <source>
        <dbReference type="Proteomes" id="UP001162881"/>
    </source>
</evidence>